<keyword evidence="4" id="KW-1185">Reference proteome</keyword>
<dbReference type="EMBL" id="JAPDDT010000013">
    <property type="protein sequence ID" value="MCW1925354.1"/>
    <property type="molecule type" value="Genomic_DNA"/>
</dbReference>
<evidence type="ECO:0000256" key="1">
    <source>
        <dbReference type="ARBA" id="ARBA00009981"/>
    </source>
</evidence>
<dbReference type="Pfam" id="PF02604">
    <property type="entry name" value="PhdYeFM_antitox"/>
    <property type="match status" value="1"/>
</dbReference>
<accession>A0ABT3GPA3</accession>
<comment type="caution">
    <text evidence="3">The sequence shown here is derived from an EMBL/GenBank/DDBJ whole genome shotgun (WGS) entry which is preliminary data.</text>
</comment>
<dbReference type="InterPro" id="IPR051416">
    <property type="entry name" value="phD-YefM_TA_antitoxins"/>
</dbReference>
<sequence length="96" mass="10657">MNIHEAKTHLSKLIERVATGEEIVISKAGKPVAKLVPYSAQTAPRTGGFLAGQIWEAADCWETDAELTDAMTKTPLFPEERYSSKVAEEEPTRRKK</sequence>
<reference evidence="3 4" key="1">
    <citation type="submission" date="2022-10" db="EMBL/GenBank/DDBJ databases">
        <title>Luteolibacter arcticus strain CCTCC AB 2014275, whole genome shotgun sequencing project.</title>
        <authorList>
            <person name="Zhao G."/>
            <person name="Shen L."/>
        </authorList>
    </citation>
    <scope>NUCLEOTIDE SEQUENCE [LARGE SCALE GENOMIC DNA]</scope>
    <source>
        <strain evidence="3 4">CCTCC AB 2014275</strain>
    </source>
</reference>
<dbReference type="InterPro" id="IPR036165">
    <property type="entry name" value="YefM-like_sf"/>
</dbReference>
<comment type="similarity">
    <text evidence="1 2">Belongs to the phD/YefM antitoxin family.</text>
</comment>
<evidence type="ECO:0000256" key="2">
    <source>
        <dbReference type="RuleBase" id="RU362080"/>
    </source>
</evidence>
<protein>
    <recommendedName>
        <fullName evidence="2">Antitoxin</fullName>
    </recommendedName>
</protein>
<comment type="function">
    <text evidence="2">Antitoxin component of a type II toxin-antitoxin (TA) system.</text>
</comment>
<dbReference type="RefSeq" id="WP_264489459.1">
    <property type="nucleotide sequence ID" value="NZ_JAPDDT010000013.1"/>
</dbReference>
<organism evidence="3 4">
    <name type="scientific">Luteolibacter arcticus</name>
    <dbReference type="NCBI Taxonomy" id="1581411"/>
    <lineage>
        <taxon>Bacteria</taxon>
        <taxon>Pseudomonadati</taxon>
        <taxon>Verrucomicrobiota</taxon>
        <taxon>Verrucomicrobiia</taxon>
        <taxon>Verrucomicrobiales</taxon>
        <taxon>Verrucomicrobiaceae</taxon>
        <taxon>Luteolibacter</taxon>
    </lineage>
</organism>
<evidence type="ECO:0000313" key="4">
    <source>
        <dbReference type="Proteomes" id="UP001320876"/>
    </source>
</evidence>
<gene>
    <name evidence="3" type="ORF">OKA05_22530</name>
</gene>
<dbReference type="NCBIfam" id="TIGR01552">
    <property type="entry name" value="phd_fam"/>
    <property type="match status" value="1"/>
</dbReference>
<dbReference type="Gene3D" id="3.40.1620.10">
    <property type="entry name" value="YefM-like domain"/>
    <property type="match status" value="1"/>
</dbReference>
<dbReference type="Proteomes" id="UP001320876">
    <property type="component" value="Unassembled WGS sequence"/>
</dbReference>
<dbReference type="InterPro" id="IPR006442">
    <property type="entry name" value="Antitoxin_Phd/YefM"/>
</dbReference>
<proteinExistence type="inferred from homology"/>
<name>A0ABT3GPA3_9BACT</name>
<evidence type="ECO:0000313" key="3">
    <source>
        <dbReference type="EMBL" id="MCW1925354.1"/>
    </source>
</evidence>
<dbReference type="SUPFAM" id="SSF143120">
    <property type="entry name" value="YefM-like"/>
    <property type="match status" value="1"/>
</dbReference>
<dbReference type="PANTHER" id="PTHR35377">
    <property type="entry name" value="ANTITOXIN VAPB49-RELATED-RELATED"/>
    <property type="match status" value="1"/>
</dbReference>